<gene>
    <name evidence="3" type="ORF">CVT25_013577</name>
</gene>
<feature type="compositionally biased region" description="Low complexity" evidence="1">
    <location>
        <begin position="339"/>
        <end position="349"/>
    </location>
</feature>
<dbReference type="OrthoDB" id="3004867at2759"/>
<dbReference type="InParanoid" id="A0A409XT18"/>
<evidence type="ECO:0008006" key="5">
    <source>
        <dbReference type="Google" id="ProtNLM"/>
    </source>
</evidence>
<proteinExistence type="predicted"/>
<feature type="region of interest" description="Disordered" evidence="1">
    <location>
        <begin position="431"/>
        <end position="467"/>
    </location>
</feature>
<keyword evidence="2" id="KW-1133">Transmembrane helix</keyword>
<feature type="region of interest" description="Disordered" evidence="1">
    <location>
        <begin position="285"/>
        <end position="305"/>
    </location>
</feature>
<accession>A0A409XT18</accession>
<evidence type="ECO:0000313" key="4">
    <source>
        <dbReference type="Proteomes" id="UP000283269"/>
    </source>
</evidence>
<keyword evidence="2" id="KW-0812">Transmembrane</keyword>
<protein>
    <recommendedName>
        <fullName evidence="5">Transmembrane protein</fullName>
    </recommendedName>
</protein>
<dbReference type="Proteomes" id="UP000283269">
    <property type="component" value="Unassembled WGS sequence"/>
</dbReference>
<evidence type="ECO:0000256" key="2">
    <source>
        <dbReference type="SAM" id="Phobius"/>
    </source>
</evidence>
<keyword evidence="2" id="KW-0472">Membrane</keyword>
<name>A0A409XT18_PSICY</name>
<dbReference type="EMBL" id="NHYD01000598">
    <property type="protein sequence ID" value="PPQ93868.1"/>
    <property type="molecule type" value="Genomic_DNA"/>
</dbReference>
<sequence length="467" mass="48351">MSIYEASIDDNDPQIIYSDGWVLVTSDGDWRGTMHSTSNIGASARVRFTGTRVAFVCTIPTGDGQLSQASFSVDNGPAVRVTHATTPPVQWQTTFWDSGPLPYGSHLIVMTNVGNTAYLRLDRIDYDPTTANAPAVSVPPSASSGDITTTVRSTLTSTVVVGSSDTQTSSSSSSIAPSALVVSSGGQSSTFPNNFVSFASLDSSSQTVTLASLTNSITGSSTPGAKLGDTDTGSAINPDSAGKAGPPVAAIIGGVLGALLAIALVVLALLYCRRKRVRAAYLNDPSTDTAPSRWTTSTVPTPLGVNRRSHEMLSTSNLMVQTQSNGLRGATLNAAMENSSIPSSPYSDSRGPMLSGTTASTSMYHSEGSASALYDTQQYQHNGNVSTPVRPKHAEFMAEQQQQAQQADTSVAGGQQVQYGRGADGRLSLGLGGGSSSVGAFQDHDAPPAYPGIVQDVEASPGPAWKS</sequence>
<feature type="region of interest" description="Disordered" evidence="1">
    <location>
        <begin position="338"/>
        <end position="362"/>
    </location>
</feature>
<feature type="transmembrane region" description="Helical" evidence="2">
    <location>
        <begin position="248"/>
        <end position="272"/>
    </location>
</feature>
<reference evidence="3 4" key="1">
    <citation type="journal article" date="2018" name="Evol. Lett.">
        <title>Horizontal gene cluster transfer increased hallucinogenic mushroom diversity.</title>
        <authorList>
            <person name="Reynolds H.T."/>
            <person name="Vijayakumar V."/>
            <person name="Gluck-Thaler E."/>
            <person name="Korotkin H.B."/>
            <person name="Matheny P.B."/>
            <person name="Slot J.C."/>
        </authorList>
    </citation>
    <scope>NUCLEOTIDE SEQUENCE [LARGE SCALE GENOMIC DNA]</scope>
    <source>
        <strain evidence="3 4">2631</strain>
    </source>
</reference>
<dbReference type="AlphaFoldDB" id="A0A409XT18"/>
<keyword evidence="4" id="KW-1185">Reference proteome</keyword>
<dbReference type="Gene3D" id="2.60.120.260">
    <property type="entry name" value="Galactose-binding domain-like"/>
    <property type="match status" value="1"/>
</dbReference>
<evidence type="ECO:0000256" key="1">
    <source>
        <dbReference type="SAM" id="MobiDB-lite"/>
    </source>
</evidence>
<comment type="caution">
    <text evidence="3">The sequence shown here is derived from an EMBL/GenBank/DDBJ whole genome shotgun (WGS) entry which is preliminary data.</text>
</comment>
<organism evidence="3 4">
    <name type="scientific">Psilocybe cyanescens</name>
    <dbReference type="NCBI Taxonomy" id="93625"/>
    <lineage>
        <taxon>Eukaryota</taxon>
        <taxon>Fungi</taxon>
        <taxon>Dikarya</taxon>
        <taxon>Basidiomycota</taxon>
        <taxon>Agaricomycotina</taxon>
        <taxon>Agaricomycetes</taxon>
        <taxon>Agaricomycetidae</taxon>
        <taxon>Agaricales</taxon>
        <taxon>Agaricineae</taxon>
        <taxon>Strophariaceae</taxon>
        <taxon>Psilocybe</taxon>
    </lineage>
</organism>
<feature type="region of interest" description="Disordered" evidence="1">
    <location>
        <begin position="395"/>
        <end position="414"/>
    </location>
</feature>
<feature type="compositionally biased region" description="Polar residues" evidence="1">
    <location>
        <begin position="285"/>
        <end position="300"/>
    </location>
</feature>
<evidence type="ECO:0000313" key="3">
    <source>
        <dbReference type="EMBL" id="PPQ93868.1"/>
    </source>
</evidence>
<dbReference type="STRING" id="93625.A0A409XT18"/>